<evidence type="ECO:0000313" key="4">
    <source>
        <dbReference type="Proteomes" id="UP000258309"/>
    </source>
</evidence>
<dbReference type="Pfam" id="PF24483">
    <property type="entry name" value="DUF7582"/>
    <property type="match status" value="1"/>
</dbReference>
<sequence length="408" mass="43249">MAILKTRISAPLEAGASLLQAHVLPPALDEALNYISTRLARKSVHVTMIVVRKDVVLPSDVVSASPSSPPSLFPASPTASPLHSPSPLPSPMRSPSTPLSPTSSISSTSTSKSSSPLSSYFSRAVGSSIPSSPRTASPSSSSGCSSPALSVSSFATNSTTANPRSNSCNITLLPAMNLEPRTSKILSRTIHKAAKKFPAVGSHWLSTASLTIQSHSTLTRDLICNSLAQNQILFAADGLTLLALDQLYVFKSALRTYAAHASLFSRMRAVDELRRLVLAQQECTTAKATVLRSYEYLRLSPSALIDVNEAYKVSYGGPNRMSGIDMGAVTERRPPVSKPVLKMKTQFPPPMEGGVGEFGMEPLREDRGPHIRGPITPNGGDDLSPVTKGEWGFLVGELGGRNVGVETC</sequence>
<feature type="region of interest" description="Disordered" evidence="1">
    <location>
        <begin position="64"/>
        <end position="117"/>
    </location>
</feature>
<evidence type="ECO:0000259" key="2">
    <source>
        <dbReference type="Pfam" id="PF24483"/>
    </source>
</evidence>
<dbReference type="EMBL" id="NCSJ02000137">
    <property type="protein sequence ID" value="RFU29167.1"/>
    <property type="molecule type" value="Genomic_DNA"/>
</dbReference>
<evidence type="ECO:0000256" key="1">
    <source>
        <dbReference type="SAM" id="MobiDB-lite"/>
    </source>
</evidence>
<dbReference type="Proteomes" id="UP000258309">
    <property type="component" value="Unassembled WGS sequence"/>
</dbReference>
<feature type="non-terminal residue" evidence="3">
    <location>
        <position position="408"/>
    </location>
</feature>
<dbReference type="AlphaFoldDB" id="A0A3E2H780"/>
<evidence type="ECO:0000313" key="3">
    <source>
        <dbReference type="EMBL" id="RFU29167.1"/>
    </source>
</evidence>
<dbReference type="STRING" id="5539.A0A3E2H780"/>
<dbReference type="OrthoDB" id="5350192at2759"/>
<proteinExistence type="predicted"/>
<reference evidence="3 4" key="1">
    <citation type="submission" date="2018-05" db="EMBL/GenBank/DDBJ databases">
        <title>Draft genome sequence of Scytalidium lignicola DSM 105466, a ubiquitous saprotrophic fungus.</title>
        <authorList>
            <person name="Buettner E."/>
            <person name="Gebauer A.M."/>
            <person name="Hofrichter M."/>
            <person name="Liers C."/>
            <person name="Kellner H."/>
        </authorList>
    </citation>
    <scope>NUCLEOTIDE SEQUENCE [LARGE SCALE GENOMIC DNA]</scope>
    <source>
        <strain evidence="3 4">DSM 105466</strain>
    </source>
</reference>
<organism evidence="3 4">
    <name type="scientific">Scytalidium lignicola</name>
    <name type="common">Hyphomycete</name>
    <dbReference type="NCBI Taxonomy" id="5539"/>
    <lineage>
        <taxon>Eukaryota</taxon>
        <taxon>Fungi</taxon>
        <taxon>Dikarya</taxon>
        <taxon>Ascomycota</taxon>
        <taxon>Pezizomycotina</taxon>
        <taxon>Leotiomycetes</taxon>
        <taxon>Leotiomycetes incertae sedis</taxon>
        <taxon>Scytalidium</taxon>
    </lineage>
</organism>
<feature type="domain" description="DUF7582" evidence="2">
    <location>
        <begin position="159"/>
        <end position="316"/>
    </location>
</feature>
<dbReference type="OMA" id="TTRGEWG"/>
<dbReference type="InterPro" id="IPR056004">
    <property type="entry name" value="DUF7582"/>
</dbReference>
<accession>A0A3E2H780</accession>
<gene>
    <name evidence="3" type="ORF">B7463_g7159</name>
</gene>
<name>A0A3E2H780_SCYLI</name>
<feature type="compositionally biased region" description="Low complexity" evidence="1">
    <location>
        <begin position="73"/>
        <end position="83"/>
    </location>
</feature>
<comment type="caution">
    <text evidence="3">The sequence shown here is derived from an EMBL/GenBank/DDBJ whole genome shotgun (WGS) entry which is preliminary data.</text>
</comment>
<feature type="compositionally biased region" description="Low complexity" evidence="1">
    <location>
        <begin position="93"/>
        <end position="117"/>
    </location>
</feature>
<feature type="non-terminal residue" evidence="3">
    <location>
        <position position="1"/>
    </location>
</feature>
<protein>
    <recommendedName>
        <fullName evidence="2">DUF7582 domain-containing protein</fullName>
    </recommendedName>
</protein>
<keyword evidence="4" id="KW-1185">Reference proteome</keyword>